<dbReference type="InterPro" id="IPR019458">
    <property type="entry name" value="Est1-like_N"/>
</dbReference>
<dbReference type="Pfam" id="PF10373">
    <property type="entry name" value="EST1_DNA_bind"/>
    <property type="match status" value="1"/>
</dbReference>
<dbReference type="PANTHER" id="PTHR15696">
    <property type="entry name" value="SMG-7 SUPPRESSOR WITH MORPHOLOGICAL EFFECT ON GENITALIA PROTEIN 7"/>
    <property type="match status" value="1"/>
</dbReference>
<keyword evidence="1" id="KW-0677">Repeat</keyword>
<dbReference type="EMBL" id="JAWXYG010000003">
    <property type="protein sequence ID" value="KAK4278866.1"/>
    <property type="molecule type" value="Genomic_DNA"/>
</dbReference>
<feature type="compositionally biased region" description="Polar residues" evidence="2">
    <location>
        <begin position="967"/>
        <end position="979"/>
    </location>
</feature>
<sequence>MDKMSAPSSWERAQRLFDKNLELEKQRRRSAQARVPSDPNAWQQMRENYEAIILEDHTFAEQHNIEYALWQLHYKRIEELRAYFSAALSSTSSNSMQGMKTPARPDRITKIRLQFKTFLSEATGFYHDLIIKIRAKHGLALGHFEDSDNRIVMEKDEKKSAEMKKGLVSCHRCLIYLGDLARYKGLYGEGDSVNREFAAASSYYLQAASLCPSSGNPHHQLALVASYSGNELVTIYRYFRSLAVESPFTTARENLIVAFEKNRQSYSQLPGDVKALAVKESSGRLTGKGRGKVETKLAVRSSGVEASPRKDGASNIQERYKNFCTRFVRLNGILFTRTSLETFTEVLSLVSADLRQLLSGGQNDELNFGTDTLENGLAIVRIVSILIFTVHNVNRESEGQTYAEIVQRAVLLQKAFTAAFQLMGYIVERCMQLCEPSSSYLLPGILVFVEWLACYPDFAAGSDADENQTMVRSKFWNHCISFLNKILSAGPISVEDDEENTCFNNMSRYEEGETESRFALWEDFELRGFLPLIPAQTILNFTKKHSLGSESDKEGKARVRRIVSAGKALANVVRVNQNVIYFDSKGRKFVIGVEPQTVDDFVTATYSGIPNAEDLVQENPTGKLKAGIVLPNQHQYVEGDEDDEVIVFKPMGSEKPAEVVVSTKTAPEGLEPVHNASGGDKEFHANTISNPLNNPNHQNVFDANLNTPVSVGGMFPQHLQAVQPHSSRWLEEISVANSLKGLTFLENGYVMNPDLQEAARISNYASLVPTQQQFVNAATTALFHGLSNAPESLIPSKVDAVATSVISSDNGAVNKSTANSRLSKAVSRPARRLGPPPGFSALPSSQANKSNISDSVSGNPLMDNYSWLDGYQLPSSSKGLGSNGPLTYSQSNSQQVINNNSMGLTVSFPFPGKQVPPVSPHREKQNGWQDYHTAELSKFHHNQQPQPQPQQQFTAGNQQVTPPPEQFQGQSTWTGHYFV</sequence>
<evidence type="ECO:0008006" key="7">
    <source>
        <dbReference type="Google" id="ProtNLM"/>
    </source>
</evidence>
<dbReference type="GO" id="GO:0042162">
    <property type="term" value="F:telomeric DNA binding"/>
    <property type="evidence" value="ECO:0007669"/>
    <property type="project" value="TreeGrafter"/>
</dbReference>
<accession>A0AAE1MX53</accession>
<protein>
    <recommendedName>
        <fullName evidence="7">Protein SMG7</fullName>
    </recommendedName>
</protein>
<reference evidence="5" key="1">
    <citation type="submission" date="2023-10" db="EMBL/GenBank/DDBJ databases">
        <title>Chromosome-level genome of the transformable northern wattle, Acacia crassicarpa.</title>
        <authorList>
            <person name="Massaro I."/>
            <person name="Sinha N.R."/>
            <person name="Poethig S."/>
            <person name="Leichty A.R."/>
        </authorList>
    </citation>
    <scope>NUCLEOTIDE SEQUENCE</scope>
    <source>
        <strain evidence="5">Acra3RX</strain>
        <tissue evidence="5">Leaf</tissue>
    </source>
</reference>
<evidence type="ECO:0000259" key="4">
    <source>
        <dbReference type="Pfam" id="PF10374"/>
    </source>
</evidence>
<dbReference type="Pfam" id="PF10374">
    <property type="entry name" value="EST1"/>
    <property type="match status" value="1"/>
</dbReference>
<feature type="compositionally biased region" description="Polar residues" evidence="2">
    <location>
        <begin position="842"/>
        <end position="856"/>
    </location>
</feature>
<evidence type="ECO:0000259" key="3">
    <source>
        <dbReference type="Pfam" id="PF10373"/>
    </source>
</evidence>
<dbReference type="SUPFAM" id="SSF48452">
    <property type="entry name" value="TPR-like"/>
    <property type="match status" value="1"/>
</dbReference>
<evidence type="ECO:0000313" key="5">
    <source>
        <dbReference type="EMBL" id="KAK4278866.1"/>
    </source>
</evidence>
<feature type="domain" description="DNA/RNA-binding" evidence="3">
    <location>
        <begin position="200"/>
        <end position="535"/>
    </location>
</feature>
<evidence type="ECO:0000256" key="2">
    <source>
        <dbReference type="SAM" id="MobiDB-lite"/>
    </source>
</evidence>
<name>A0AAE1MX53_9FABA</name>
<dbReference type="Gene3D" id="1.25.40.10">
    <property type="entry name" value="Tetratricopeptide repeat domain"/>
    <property type="match status" value="1"/>
</dbReference>
<dbReference type="FunFam" id="1.25.40.10:FF:000225">
    <property type="entry name" value="Protein SMG7"/>
    <property type="match status" value="1"/>
</dbReference>
<feature type="region of interest" description="Disordered" evidence="2">
    <location>
        <begin position="810"/>
        <end position="856"/>
    </location>
</feature>
<organism evidence="5 6">
    <name type="scientific">Acacia crassicarpa</name>
    <name type="common">northern wattle</name>
    <dbReference type="NCBI Taxonomy" id="499986"/>
    <lineage>
        <taxon>Eukaryota</taxon>
        <taxon>Viridiplantae</taxon>
        <taxon>Streptophyta</taxon>
        <taxon>Embryophyta</taxon>
        <taxon>Tracheophyta</taxon>
        <taxon>Spermatophyta</taxon>
        <taxon>Magnoliopsida</taxon>
        <taxon>eudicotyledons</taxon>
        <taxon>Gunneridae</taxon>
        <taxon>Pentapetalae</taxon>
        <taxon>rosids</taxon>
        <taxon>fabids</taxon>
        <taxon>Fabales</taxon>
        <taxon>Fabaceae</taxon>
        <taxon>Caesalpinioideae</taxon>
        <taxon>mimosoid clade</taxon>
        <taxon>Acacieae</taxon>
        <taxon>Acacia</taxon>
    </lineage>
</organism>
<dbReference type="InterPro" id="IPR018834">
    <property type="entry name" value="DNA/RNA-bd_Est1-type"/>
</dbReference>
<dbReference type="GO" id="GO:0070034">
    <property type="term" value="F:telomerase RNA binding"/>
    <property type="evidence" value="ECO:0007669"/>
    <property type="project" value="TreeGrafter"/>
</dbReference>
<feature type="compositionally biased region" description="Low complexity" evidence="2">
    <location>
        <begin position="943"/>
        <end position="952"/>
    </location>
</feature>
<dbReference type="InterPro" id="IPR011990">
    <property type="entry name" value="TPR-like_helical_dom_sf"/>
</dbReference>
<dbReference type="GO" id="GO:0005697">
    <property type="term" value="C:telomerase holoenzyme complex"/>
    <property type="evidence" value="ECO:0007669"/>
    <property type="project" value="TreeGrafter"/>
</dbReference>
<gene>
    <name evidence="5" type="ORF">QN277_016648</name>
</gene>
<evidence type="ECO:0000256" key="1">
    <source>
        <dbReference type="ARBA" id="ARBA00022737"/>
    </source>
</evidence>
<evidence type="ECO:0000313" key="6">
    <source>
        <dbReference type="Proteomes" id="UP001293593"/>
    </source>
</evidence>
<feature type="region of interest" description="Disordered" evidence="2">
    <location>
        <begin position="939"/>
        <end position="979"/>
    </location>
</feature>
<dbReference type="GO" id="GO:0000184">
    <property type="term" value="P:nuclear-transcribed mRNA catabolic process, nonsense-mediated decay"/>
    <property type="evidence" value="ECO:0007669"/>
    <property type="project" value="TreeGrafter"/>
</dbReference>
<keyword evidence="6" id="KW-1185">Reference proteome</keyword>
<feature type="domain" description="Telomerase activating protein Est1-like N-terminal" evidence="4">
    <location>
        <begin position="65"/>
        <end position="187"/>
    </location>
</feature>
<proteinExistence type="predicted"/>
<dbReference type="PANTHER" id="PTHR15696:SF35">
    <property type="entry name" value="NONSENSE-MEDIATED MRNA DECAY FACTOR SMG7"/>
    <property type="match status" value="1"/>
</dbReference>
<dbReference type="InterPro" id="IPR045153">
    <property type="entry name" value="Est1/Ebs1-like"/>
</dbReference>
<comment type="caution">
    <text evidence="5">The sequence shown here is derived from an EMBL/GenBank/DDBJ whole genome shotgun (WGS) entry which is preliminary data.</text>
</comment>
<feature type="compositionally biased region" description="Polar residues" evidence="2">
    <location>
        <begin position="810"/>
        <end position="822"/>
    </location>
</feature>
<dbReference type="AlphaFoldDB" id="A0AAE1MX53"/>
<dbReference type="Proteomes" id="UP001293593">
    <property type="component" value="Unassembled WGS sequence"/>
</dbReference>